<sequence>MAFFGIGGSGHAQARQQRGAGGARFGQLAHQRRQVLAARFDAQATHAGQIKLGRAGQQHFPIARQRHAVQPRFAARFEGVGHARGDGLLLQLQVAQGAFAFAQRLDVGIGDLDAHGFGLQGRALFDQDGGFFQRAVQPFDVAVQLLQLVFQVVPVGHGLHRGDTLAGLFGGGSMRVALLAGASQRLLRVLHAGARGGGLVRQGAQIGLVLLIAAHLLLQHRQRLRGLALFALQAVEGLALFGDRRQAGPGIGGAGLEVFPGLARIGARVLGAQAGQAVDVGVQLDLGGRAGVAFGLGAGQGVFGVFVDALGAAVARIEQRGAFGGHAFVQPVAIARGQFARQLRQRLAQVAAGMARGRLQVLAIALLDPQQPGHTSQVGLALPARGQFKAHQGGQRVLGLFAFQALGAVVDQQFAAGARQELLFQEIVVARMGERQFHAGARAGFAARRQVGHGARAVAFQERRANGRGHRALAGLVGADEQVQAVLQTVQHQGLAELAEFFQGNARELHCRLPWVAVSRPAASRGAALPPAPSRWNRSSKRSASLATAACSGSACIACNCVATSPT</sequence>
<feature type="region of interest" description="Disordered" evidence="1">
    <location>
        <begin position="1"/>
        <end position="24"/>
    </location>
</feature>
<dbReference type="AlphaFoldDB" id="A0A6S7AJW2"/>
<dbReference type="EMBL" id="CADIJO010000027">
    <property type="protein sequence ID" value="CAB3735817.1"/>
    <property type="molecule type" value="Genomic_DNA"/>
</dbReference>
<proteinExistence type="predicted"/>
<evidence type="ECO:0000256" key="1">
    <source>
        <dbReference type="SAM" id="MobiDB-lite"/>
    </source>
</evidence>
<dbReference type="Proteomes" id="UP000494111">
    <property type="component" value="Unassembled WGS sequence"/>
</dbReference>
<organism evidence="2 3">
    <name type="scientific">Achromobacter deleyi</name>
    <dbReference type="NCBI Taxonomy" id="1353891"/>
    <lineage>
        <taxon>Bacteria</taxon>
        <taxon>Pseudomonadati</taxon>
        <taxon>Pseudomonadota</taxon>
        <taxon>Betaproteobacteria</taxon>
        <taxon>Burkholderiales</taxon>
        <taxon>Alcaligenaceae</taxon>
        <taxon>Achromobacter</taxon>
    </lineage>
</organism>
<gene>
    <name evidence="2" type="ORF">LMG3458_05271</name>
</gene>
<reference evidence="2 3" key="1">
    <citation type="submission" date="2020-04" db="EMBL/GenBank/DDBJ databases">
        <authorList>
            <person name="De Canck E."/>
        </authorList>
    </citation>
    <scope>NUCLEOTIDE SEQUENCE [LARGE SCALE GENOMIC DNA]</scope>
    <source>
        <strain evidence="2 3">LMG 3458</strain>
    </source>
</reference>
<accession>A0A6S7AJW2</accession>
<protein>
    <submittedName>
        <fullName evidence="2">Uncharacterized protein</fullName>
    </submittedName>
</protein>
<evidence type="ECO:0000313" key="3">
    <source>
        <dbReference type="Proteomes" id="UP000494111"/>
    </source>
</evidence>
<name>A0A6S7AJW2_9BURK</name>
<evidence type="ECO:0000313" key="2">
    <source>
        <dbReference type="EMBL" id="CAB3735817.1"/>
    </source>
</evidence>
<feature type="compositionally biased region" description="Gly residues" evidence="1">
    <location>
        <begin position="1"/>
        <end position="10"/>
    </location>
</feature>